<comment type="caution">
    <text evidence="1">The sequence shown here is derived from an EMBL/GenBank/DDBJ whole genome shotgun (WGS) entry which is preliminary data.</text>
</comment>
<evidence type="ECO:0000313" key="1">
    <source>
        <dbReference type="EMBL" id="GAI99923.1"/>
    </source>
</evidence>
<organism evidence="1">
    <name type="scientific">marine sediment metagenome</name>
    <dbReference type="NCBI Taxonomy" id="412755"/>
    <lineage>
        <taxon>unclassified sequences</taxon>
        <taxon>metagenomes</taxon>
        <taxon>ecological metagenomes</taxon>
    </lineage>
</organism>
<feature type="non-terminal residue" evidence="1">
    <location>
        <position position="50"/>
    </location>
</feature>
<dbReference type="EMBL" id="BARW01021150">
    <property type="protein sequence ID" value="GAI99923.1"/>
    <property type="molecule type" value="Genomic_DNA"/>
</dbReference>
<protein>
    <submittedName>
        <fullName evidence="1">Uncharacterized protein</fullName>
    </submittedName>
</protein>
<proteinExistence type="predicted"/>
<name>X1T3W3_9ZZZZ</name>
<accession>X1T3W3</accession>
<dbReference type="AlphaFoldDB" id="X1T3W3"/>
<reference evidence="1" key="1">
    <citation type="journal article" date="2014" name="Front. Microbiol.">
        <title>High frequency of phylogenetically diverse reductive dehalogenase-homologous genes in deep subseafloor sedimentary metagenomes.</title>
        <authorList>
            <person name="Kawai M."/>
            <person name="Futagami T."/>
            <person name="Toyoda A."/>
            <person name="Takaki Y."/>
            <person name="Nishi S."/>
            <person name="Hori S."/>
            <person name="Arai W."/>
            <person name="Tsubouchi T."/>
            <person name="Morono Y."/>
            <person name="Uchiyama I."/>
            <person name="Ito T."/>
            <person name="Fujiyama A."/>
            <person name="Inagaki F."/>
            <person name="Takami H."/>
        </authorList>
    </citation>
    <scope>NUCLEOTIDE SEQUENCE</scope>
    <source>
        <strain evidence="1">Expedition CK06-06</strain>
    </source>
</reference>
<gene>
    <name evidence="1" type="ORF">S12H4_35585</name>
</gene>
<sequence length="50" mass="5290">MGFQERTTAIWKRLGDLEAAVDALEAKSRLGFLGGGSDGVLLTIEERPGG</sequence>